<dbReference type="PANTHER" id="PTHR30537">
    <property type="entry name" value="HTH-TYPE TRANSCRIPTIONAL REGULATOR"/>
    <property type="match status" value="1"/>
</dbReference>
<dbReference type="OrthoDB" id="9786526at2"/>
<accession>A0A1H1PRR2</accession>
<dbReference type="InterPro" id="IPR036388">
    <property type="entry name" value="WH-like_DNA-bd_sf"/>
</dbReference>
<keyword evidence="2" id="KW-0805">Transcription regulation</keyword>
<evidence type="ECO:0000313" key="6">
    <source>
        <dbReference type="EMBL" id="SDS14031.1"/>
    </source>
</evidence>
<feature type="domain" description="HTH lysR-type" evidence="5">
    <location>
        <begin position="1"/>
        <end position="59"/>
    </location>
</feature>
<dbReference type="GO" id="GO:0006351">
    <property type="term" value="P:DNA-templated transcription"/>
    <property type="evidence" value="ECO:0007669"/>
    <property type="project" value="TreeGrafter"/>
</dbReference>
<keyword evidence="3" id="KW-0238">DNA-binding</keyword>
<evidence type="ECO:0000256" key="3">
    <source>
        <dbReference type="ARBA" id="ARBA00023125"/>
    </source>
</evidence>
<reference evidence="7" key="1">
    <citation type="submission" date="2016-10" db="EMBL/GenBank/DDBJ databases">
        <authorList>
            <person name="Varghese N."/>
            <person name="Submissions S."/>
        </authorList>
    </citation>
    <scope>NUCLEOTIDE SEQUENCE [LARGE SCALE GENOMIC DNA]</scope>
    <source>
        <strain evidence="7">KCTC 32247</strain>
    </source>
</reference>
<keyword evidence="4" id="KW-0804">Transcription</keyword>
<gene>
    <name evidence="6" type="ORF">SAMN05216221_1156</name>
</gene>
<dbReference type="GO" id="GO:0043565">
    <property type="term" value="F:sequence-specific DNA binding"/>
    <property type="evidence" value="ECO:0007669"/>
    <property type="project" value="TreeGrafter"/>
</dbReference>
<dbReference type="Proteomes" id="UP000243359">
    <property type="component" value="Chromosome I"/>
</dbReference>
<dbReference type="FunFam" id="3.40.190.290:FF:000001">
    <property type="entry name" value="Transcriptional regulator, LysR family"/>
    <property type="match status" value="1"/>
</dbReference>
<organism evidence="6 7">
    <name type="scientific">Pseudomonas oryzae</name>
    <dbReference type="NCBI Taxonomy" id="1392877"/>
    <lineage>
        <taxon>Bacteria</taxon>
        <taxon>Pseudomonadati</taxon>
        <taxon>Pseudomonadota</taxon>
        <taxon>Gammaproteobacteria</taxon>
        <taxon>Pseudomonadales</taxon>
        <taxon>Pseudomonadaceae</taxon>
        <taxon>Pseudomonas</taxon>
    </lineage>
</organism>
<evidence type="ECO:0000259" key="5">
    <source>
        <dbReference type="PROSITE" id="PS50931"/>
    </source>
</evidence>
<dbReference type="SUPFAM" id="SSF46785">
    <property type="entry name" value="Winged helix' DNA-binding domain"/>
    <property type="match status" value="1"/>
</dbReference>
<dbReference type="Gene3D" id="3.40.190.290">
    <property type="match status" value="1"/>
</dbReference>
<name>A0A1H1PRR2_9PSED</name>
<dbReference type="Pfam" id="PF00126">
    <property type="entry name" value="HTH_1"/>
    <property type="match status" value="1"/>
</dbReference>
<dbReference type="InterPro" id="IPR036390">
    <property type="entry name" value="WH_DNA-bd_sf"/>
</dbReference>
<evidence type="ECO:0000256" key="4">
    <source>
        <dbReference type="ARBA" id="ARBA00023163"/>
    </source>
</evidence>
<evidence type="ECO:0000256" key="1">
    <source>
        <dbReference type="ARBA" id="ARBA00009437"/>
    </source>
</evidence>
<dbReference type="InterPro" id="IPR000847">
    <property type="entry name" value="LysR_HTH_N"/>
</dbReference>
<dbReference type="PRINTS" id="PR00039">
    <property type="entry name" value="HTHLYSR"/>
</dbReference>
<dbReference type="FunFam" id="1.10.10.10:FF:000001">
    <property type="entry name" value="LysR family transcriptional regulator"/>
    <property type="match status" value="1"/>
</dbReference>
<sequence>MNRLDAMGLFVRVAELGSFSAAAGQLGVARSVVTRQIAALEEHLGVKLMVRSTRSLSLTSAGSAYLEKCRTILELVEEAEAGVMEERLTPGGQLRVSLPLSFGLRKLVPLLLEFTQNYPAISLAMDFSDRQLNLIEEGIDLSIRITGQLDPGQIVRKLGNCRLLTVAAPGYLERHGRPAHPGELADHACLGYSPQANNRPWTFQIDGHLESVYLPFRLQANNGDALTEAAVQGQGVSVQPDFIVADHLAAGRLVSVLDDFAPPPLGIYAVLPSNRYMPLRVRVLIDFLSARLGEGKPPCP</sequence>
<dbReference type="PROSITE" id="PS50931">
    <property type="entry name" value="HTH_LYSR"/>
    <property type="match status" value="1"/>
</dbReference>
<comment type="similarity">
    <text evidence="1">Belongs to the LysR transcriptional regulatory family.</text>
</comment>
<protein>
    <submittedName>
        <fullName evidence="6">Transcriptional regulator, LysR family</fullName>
    </submittedName>
</protein>
<dbReference type="InterPro" id="IPR058163">
    <property type="entry name" value="LysR-type_TF_proteobact-type"/>
</dbReference>
<dbReference type="InterPro" id="IPR005119">
    <property type="entry name" value="LysR_subst-bd"/>
</dbReference>
<evidence type="ECO:0000256" key="2">
    <source>
        <dbReference type="ARBA" id="ARBA00023015"/>
    </source>
</evidence>
<dbReference type="GO" id="GO:0003700">
    <property type="term" value="F:DNA-binding transcription factor activity"/>
    <property type="evidence" value="ECO:0007669"/>
    <property type="project" value="InterPro"/>
</dbReference>
<dbReference type="CDD" id="cd08422">
    <property type="entry name" value="PBP2_CrgA_like"/>
    <property type="match status" value="1"/>
</dbReference>
<dbReference type="RefSeq" id="WP_090348034.1">
    <property type="nucleotide sequence ID" value="NZ_LT629751.1"/>
</dbReference>
<evidence type="ECO:0000313" key="7">
    <source>
        <dbReference type="Proteomes" id="UP000243359"/>
    </source>
</evidence>
<dbReference type="STRING" id="1392877.SAMN05216221_1156"/>
<dbReference type="PANTHER" id="PTHR30537:SF5">
    <property type="entry name" value="HTH-TYPE TRANSCRIPTIONAL ACTIVATOR TTDR-RELATED"/>
    <property type="match status" value="1"/>
</dbReference>
<dbReference type="Pfam" id="PF03466">
    <property type="entry name" value="LysR_substrate"/>
    <property type="match status" value="1"/>
</dbReference>
<keyword evidence="7" id="KW-1185">Reference proteome</keyword>
<dbReference type="SUPFAM" id="SSF53850">
    <property type="entry name" value="Periplasmic binding protein-like II"/>
    <property type="match status" value="1"/>
</dbReference>
<dbReference type="AlphaFoldDB" id="A0A1H1PRR2"/>
<proteinExistence type="inferred from homology"/>
<dbReference type="Gene3D" id="1.10.10.10">
    <property type="entry name" value="Winged helix-like DNA-binding domain superfamily/Winged helix DNA-binding domain"/>
    <property type="match status" value="1"/>
</dbReference>
<dbReference type="EMBL" id="LT629751">
    <property type="protein sequence ID" value="SDS14031.1"/>
    <property type="molecule type" value="Genomic_DNA"/>
</dbReference>